<proteinExistence type="inferred from homology"/>
<dbReference type="InterPro" id="IPR036985">
    <property type="entry name" value="Transglutaminase-like_sf"/>
</dbReference>
<dbReference type="InterPro" id="IPR001102">
    <property type="entry name" value="Transglutaminase_N"/>
</dbReference>
<dbReference type="AlphaFoldDB" id="A0AA40HTZ3"/>
<evidence type="ECO:0000256" key="1">
    <source>
        <dbReference type="ARBA" id="ARBA00005968"/>
    </source>
</evidence>
<dbReference type="Proteomes" id="UP001177744">
    <property type="component" value="Unassembled WGS sequence"/>
</dbReference>
<dbReference type="InterPro" id="IPR013783">
    <property type="entry name" value="Ig-like_fold"/>
</dbReference>
<dbReference type="InterPro" id="IPR050779">
    <property type="entry name" value="Transglutaminase"/>
</dbReference>
<sequence>MDEEGDLKPQNINWRTTANRQAHYTDNYNSQELILRRGQPFTFSLTLNRALRSGESLGFIASTGPSPSESAKTKAVFSLSNGTSGGSWYAQLLSQRESTLNISISSPANAPIGWYTLNLQFEGDILNICLSILDKSLNFRRDPATDAARRGDPKYIGRVLSAMEDTGNPRAGSLVPSSSPTLSPELRLSLSADSFEDFSPAQINSNDDNGVIAGNWSGSYTGGRDPRNWNGSVEILKEWKKSGFRPVRFGQCWVFAGTLNTGTLHVTCLGWVSGQQWGAPRSAPCRPQSHTALDL</sequence>
<dbReference type="PANTHER" id="PTHR11590:SF36">
    <property type="entry name" value="PROTEIN-GLUTAMINE GAMMA-GLUTAMYLTRANSFERASE E"/>
    <property type="match status" value="1"/>
</dbReference>
<dbReference type="Gene3D" id="2.60.40.10">
    <property type="entry name" value="Immunoglobulins"/>
    <property type="match status" value="1"/>
</dbReference>
<dbReference type="SUPFAM" id="SSF54001">
    <property type="entry name" value="Cysteine proteinases"/>
    <property type="match status" value="2"/>
</dbReference>
<dbReference type="InterPro" id="IPR038765">
    <property type="entry name" value="Papain-like_cys_pep_sf"/>
</dbReference>
<dbReference type="Pfam" id="PF00868">
    <property type="entry name" value="Transglut_N"/>
    <property type="match status" value="1"/>
</dbReference>
<feature type="domain" description="Transglutaminase N-terminal" evidence="2">
    <location>
        <begin position="10"/>
        <end position="121"/>
    </location>
</feature>
<organism evidence="3 4">
    <name type="scientific">Cnephaeus nilssonii</name>
    <name type="common">Northern bat</name>
    <name type="synonym">Eptesicus nilssonii</name>
    <dbReference type="NCBI Taxonomy" id="3371016"/>
    <lineage>
        <taxon>Eukaryota</taxon>
        <taxon>Metazoa</taxon>
        <taxon>Chordata</taxon>
        <taxon>Craniata</taxon>
        <taxon>Vertebrata</taxon>
        <taxon>Euteleostomi</taxon>
        <taxon>Mammalia</taxon>
        <taxon>Eutheria</taxon>
        <taxon>Laurasiatheria</taxon>
        <taxon>Chiroptera</taxon>
        <taxon>Yangochiroptera</taxon>
        <taxon>Vespertilionidae</taxon>
        <taxon>Cnephaeus</taxon>
    </lineage>
</organism>
<evidence type="ECO:0000313" key="4">
    <source>
        <dbReference type="Proteomes" id="UP001177744"/>
    </source>
</evidence>
<name>A0AA40HTZ3_CNENI</name>
<gene>
    <name evidence="3" type="ORF">QTO34_001955</name>
</gene>
<evidence type="ECO:0000259" key="2">
    <source>
        <dbReference type="Pfam" id="PF00868"/>
    </source>
</evidence>
<keyword evidence="4" id="KW-1185">Reference proteome</keyword>
<dbReference type="Gene3D" id="3.90.260.10">
    <property type="entry name" value="Transglutaminase-like"/>
    <property type="match status" value="1"/>
</dbReference>
<dbReference type="FunFam" id="2.60.40.10:FF:000278">
    <property type="entry name" value="Protein-glutamine gamma-glutamyltransferase 2"/>
    <property type="match status" value="1"/>
</dbReference>
<dbReference type="SUPFAM" id="SSF81296">
    <property type="entry name" value="E set domains"/>
    <property type="match status" value="1"/>
</dbReference>
<comment type="similarity">
    <text evidence="1">Belongs to the transglutaminase superfamily. Transglutaminase family.</text>
</comment>
<dbReference type="PANTHER" id="PTHR11590">
    <property type="entry name" value="PROTEIN-GLUTAMINE GAMMA-GLUTAMYLTRANSFERASE"/>
    <property type="match status" value="1"/>
</dbReference>
<comment type="caution">
    <text evidence="3">The sequence shown here is derived from an EMBL/GenBank/DDBJ whole genome shotgun (WGS) entry which is preliminary data.</text>
</comment>
<evidence type="ECO:0000313" key="3">
    <source>
        <dbReference type="EMBL" id="KAK1337329.1"/>
    </source>
</evidence>
<dbReference type="InterPro" id="IPR014756">
    <property type="entry name" value="Ig_E-set"/>
</dbReference>
<dbReference type="GO" id="GO:0003810">
    <property type="term" value="F:protein-glutamine gamma-glutamyltransferase activity"/>
    <property type="evidence" value="ECO:0007669"/>
    <property type="project" value="TreeGrafter"/>
</dbReference>
<protein>
    <recommendedName>
        <fullName evidence="2">Transglutaminase N-terminal domain-containing protein</fullName>
    </recommendedName>
</protein>
<accession>A0AA40HTZ3</accession>
<dbReference type="EMBL" id="JAULJE010000011">
    <property type="protein sequence ID" value="KAK1337329.1"/>
    <property type="molecule type" value="Genomic_DNA"/>
</dbReference>
<reference evidence="3" key="1">
    <citation type="submission" date="2023-06" db="EMBL/GenBank/DDBJ databases">
        <title>Reference genome for the Northern bat (Eptesicus nilssonii), a most northern bat species.</title>
        <authorList>
            <person name="Laine V.N."/>
            <person name="Pulliainen A.T."/>
            <person name="Lilley T.M."/>
        </authorList>
    </citation>
    <scope>NUCLEOTIDE SEQUENCE</scope>
    <source>
        <strain evidence="3">BLF_Eptnil</strain>
        <tissue evidence="3">Kidney</tissue>
    </source>
</reference>